<dbReference type="RefSeq" id="WP_093318206.1">
    <property type="nucleotide sequence ID" value="NZ_FOHV01000005.1"/>
</dbReference>
<evidence type="ECO:0000259" key="1">
    <source>
        <dbReference type="Pfam" id="PF12568"/>
    </source>
</evidence>
<keyword evidence="2" id="KW-0808">Transferase</keyword>
<dbReference type="SUPFAM" id="SSF55729">
    <property type="entry name" value="Acyl-CoA N-acyltransferases (Nat)"/>
    <property type="match status" value="1"/>
</dbReference>
<dbReference type="InterPro" id="IPR040448">
    <property type="entry name" value="PanZ_GNAT"/>
</dbReference>
<dbReference type="EMBL" id="FOHV01000005">
    <property type="protein sequence ID" value="SES93298.1"/>
    <property type="molecule type" value="Genomic_DNA"/>
</dbReference>
<reference evidence="3" key="1">
    <citation type="submission" date="2016-10" db="EMBL/GenBank/DDBJ databases">
        <authorList>
            <person name="Varghese N."/>
            <person name="Submissions S."/>
        </authorList>
    </citation>
    <scope>NUCLEOTIDE SEQUENCE [LARGE SCALE GENOMIC DNA]</scope>
    <source>
        <strain evidence="3">DSM 18579</strain>
    </source>
</reference>
<dbReference type="OrthoDB" id="5736859at2"/>
<accession>A0A1I0AJ49</accession>
<feature type="domain" description="PanZ acetyltransferase (GNAT)" evidence="1">
    <location>
        <begin position="15"/>
        <end position="121"/>
    </location>
</feature>
<sequence length="161" mass="18208">MALYVEPITQQSIINSPSLKLDIDKLIPNLSEQLIHDLVDNTQLAKNAYVAMFNGHAIALILISYESNTLEVNIELLVVRESTRRRGVGMFLLTETILMNSDKSNWQWTLAFDVTEQSKQADNQGLNESDLKQLMNTYRLFLDAALISNPNLLSSRIEIKA</sequence>
<dbReference type="Pfam" id="PF12568">
    <property type="entry name" value="PanZ"/>
    <property type="match status" value="1"/>
</dbReference>
<dbReference type="GO" id="GO:0016740">
    <property type="term" value="F:transferase activity"/>
    <property type="evidence" value="ECO:0007669"/>
    <property type="project" value="UniProtKB-KW"/>
</dbReference>
<dbReference type="InterPro" id="IPR016181">
    <property type="entry name" value="Acyl_CoA_acyltransferase"/>
</dbReference>
<organism evidence="2 3">
    <name type="scientific">Thorsellia anophelis DSM 18579</name>
    <dbReference type="NCBI Taxonomy" id="1123402"/>
    <lineage>
        <taxon>Bacteria</taxon>
        <taxon>Pseudomonadati</taxon>
        <taxon>Pseudomonadota</taxon>
        <taxon>Gammaproteobacteria</taxon>
        <taxon>Enterobacterales</taxon>
        <taxon>Thorselliaceae</taxon>
        <taxon>Thorsellia</taxon>
    </lineage>
</organism>
<dbReference type="CDD" id="cd04301">
    <property type="entry name" value="NAT_SF"/>
    <property type="match status" value="1"/>
</dbReference>
<dbReference type="AlphaFoldDB" id="A0A1I0AJ49"/>
<dbReference type="Gene3D" id="3.40.630.30">
    <property type="match status" value="1"/>
</dbReference>
<keyword evidence="3" id="KW-1185">Reference proteome</keyword>
<dbReference type="Proteomes" id="UP000242642">
    <property type="component" value="Unassembled WGS sequence"/>
</dbReference>
<gene>
    <name evidence="2" type="ORF">SAMN02583745_00948</name>
</gene>
<name>A0A1I0AJ49_9GAMM</name>
<evidence type="ECO:0000313" key="2">
    <source>
        <dbReference type="EMBL" id="SES93298.1"/>
    </source>
</evidence>
<protein>
    <submittedName>
        <fullName evidence="2">Acetyltransferase (GNAT) domain-containing protein</fullName>
    </submittedName>
</protein>
<proteinExistence type="predicted"/>
<evidence type="ECO:0000313" key="3">
    <source>
        <dbReference type="Proteomes" id="UP000242642"/>
    </source>
</evidence>